<dbReference type="CDD" id="cd01644">
    <property type="entry name" value="RT_pepA17"/>
    <property type="match status" value="1"/>
</dbReference>
<feature type="domain" description="PHD-type" evidence="7">
    <location>
        <begin position="8"/>
        <end position="57"/>
    </location>
</feature>
<dbReference type="PANTHER" id="PTHR47331:SF1">
    <property type="entry name" value="GAG-LIKE PROTEIN"/>
    <property type="match status" value="1"/>
</dbReference>
<keyword evidence="3" id="KW-0862">Zinc</keyword>
<dbReference type="Pfam" id="PF00628">
    <property type="entry name" value="PHD"/>
    <property type="match status" value="1"/>
</dbReference>
<evidence type="ECO:0000313" key="8">
    <source>
        <dbReference type="EnsemblMetazoa" id="AALFPA23_002139.P1811"/>
    </source>
</evidence>
<dbReference type="Pfam" id="PF03564">
    <property type="entry name" value="DUF1759"/>
    <property type="match status" value="1"/>
</dbReference>
<keyword evidence="1" id="KW-0479">Metal-binding</keyword>
<protein>
    <recommendedName>
        <fullName evidence="7">PHD-type domain-containing protein</fullName>
    </recommendedName>
</protein>
<dbReference type="InterPro" id="IPR013083">
    <property type="entry name" value="Znf_RING/FYVE/PHD"/>
</dbReference>
<keyword evidence="9" id="KW-1185">Reference proteome</keyword>
<dbReference type="InterPro" id="IPR005312">
    <property type="entry name" value="DUF1759"/>
</dbReference>
<dbReference type="RefSeq" id="XP_062713244.1">
    <property type="nucleotide sequence ID" value="XM_062857260.1"/>
</dbReference>
<dbReference type="InterPro" id="IPR043502">
    <property type="entry name" value="DNA/RNA_pol_sf"/>
</dbReference>
<dbReference type="SUPFAM" id="SSF57903">
    <property type="entry name" value="FYVE/PHD zinc finger"/>
    <property type="match status" value="1"/>
</dbReference>
<sequence length="1702" mass="193804">MDKDGTSNPSCRSCNRPDTADAMVACDVCRYWHHFGCVGVDANVESHHWICRECEVKGNPSGSNGAGEKGGIQQTHTMETRSKKVASSKASSRYKKTVDIVVRSKAGSATSHRSVIEEQLKLLEEQERLKEEELQQKEELERLEFEEKQRQMEELRRRQEEESKLREEKLAKQKALQEERLRMKQASLEKRQELIRQHAHMSDRGSSISGFSARTEGSKVEKWLTNRQDLEKDLRNQGNMLPVTRQSPLPLASPRASVSGENIPRTFHQQPSADLPEHDPIASQLRNMSLHGPPSPQQVAQPLLPQAYLQIAARQVTGKDLPVFNGNPEDWPMFIRMFEETTAACGFSNVENQVRLQKCLRGSALETVHSRLLMPEGVPHVIKTLEMRFGRPELIIRSMLDRIQRLPAPKPDRLETVIDFGLAVQNLVVHLQAAKQDNHLNNPTLIQELVAKLPAQLKLDWARYKMLNSSSTLATFGNFMEQLVQAASEVSFEVPVAAMTIRPEKVRSKERSVVYSYSHDNQRAFSSRNSDFTKKPRVCSMCGDPGHRLWGCEDFKEKTFEERTKFVRQNNLCRTCLNFHQKWPCKTFQGCDFEGCDGKHHSLLHPPIPSEPIHFSTSHSSMRKGCRQFPPLFRVLPVTLSKDGIQLSIFAFIDEGSSSTLLDRSVADALGLNGPVEPLTLQWTGNVTRKEKNSECVQVHISGREKSSKYQLVDARTVEKLMLPKQSLPYKLLSEKYPYLRGLPIEDYDLVEPKLLIGVDNLRLGIPLKIREGGHKEPTAAKCRLALPSPDRELNQQLSDYFTLDQIGAGLTFPILESESDKRARRLLGETTRRVGERFETGLLWKTDDIKFPNSYPMAVRRLEALERKLSKESDLKLRVQQQLDDYVVKGYCHRASNSELAATDSSSVWYLPLSIVINPRKPSKVRLVWDAAAQVNGVSFNSALLKGPDLLIPLVAVLNHFREHKIAVSGDIKEMFLRMLIRPIDRQAQRLLWRENRNEKPQVYIIDVATFGSTCSPSSAQFVKNLNAQDYMQQFPRAAAAIVKFHYVDDYLDSFATVEEAIETVQNVKYIHSMGGFEIRNFLSNSKQVLAAIHEESQENDKDLNITRAEKVESVLGMKWTPNSDVFSYALSPKEDISRIFEPAYVPTKRDMLKVVMSLFDPLGLVTFFLVHGRILIQDAWAAGIGWDTLIDGPLYHEWQLWISGFELLNRLRVPRSYFQHTVNGPVQLHVFVDASTVAYACVAYFTACGPDGMEVALVAAKGKVAPIKVLSVPRLELNAAVLGTRLAESVISSHTFQVDRKTFWTDSKTVLAWINSDHRRYHQFVAVRIGEILSSTRMNEWRYVPSCQNPADFATKWGNGPKFDTDNLWFQGPAFLHGAEDTWPNHRCFSTTVELSNAQRAQHVHWQAAQPVIDVTRFSKWERLQRTQAYVLRFIDNLRRHRNGETLVLDMLSQCELRRAETALWKQAQEEVFAEERHLLQETQGSAEARHNALPKTSCIYKLWPYLDENGLLRMRGRIGAAWYAPYEAKYPVILPANHPMSSLLADWFHLLYHHAHSETIVNEMRQRYEIPKLRALIKRVAKNCFICKLAKSLPCPPPMAPLPKQRLTPFIRALTYVGVDYFGPLLVKVGKSHAKRWVALFTCLTVRAIHLEVVHNLSSESCVMAVRRFIARRGAPTEFFSDNGTCFIGANKQLQQEIE</sequence>
<dbReference type="GeneID" id="134290192"/>
<organism evidence="8 9">
    <name type="scientific">Aedes albopictus</name>
    <name type="common">Asian tiger mosquito</name>
    <name type="synonym">Stegomyia albopicta</name>
    <dbReference type="NCBI Taxonomy" id="7160"/>
    <lineage>
        <taxon>Eukaryota</taxon>
        <taxon>Metazoa</taxon>
        <taxon>Ecdysozoa</taxon>
        <taxon>Arthropoda</taxon>
        <taxon>Hexapoda</taxon>
        <taxon>Insecta</taxon>
        <taxon>Pterygota</taxon>
        <taxon>Neoptera</taxon>
        <taxon>Endopterygota</taxon>
        <taxon>Diptera</taxon>
        <taxon>Nematocera</taxon>
        <taxon>Culicoidea</taxon>
        <taxon>Culicidae</taxon>
        <taxon>Culicinae</taxon>
        <taxon>Aedini</taxon>
        <taxon>Aedes</taxon>
        <taxon>Stegomyia</taxon>
    </lineage>
</organism>
<dbReference type="PROSITE" id="PS50016">
    <property type="entry name" value="ZF_PHD_2"/>
    <property type="match status" value="1"/>
</dbReference>
<dbReference type="InterPro" id="IPR036397">
    <property type="entry name" value="RNaseH_sf"/>
</dbReference>
<dbReference type="InterPro" id="IPR019786">
    <property type="entry name" value="Zinc_finger_PHD-type_CS"/>
</dbReference>
<keyword evidence="2 4" id="KW-0863">Zinc-finger</keyword>
<evidence type="ECO:0000256" key="5">
    <source>
        <dbReference type="SAM" id="Coils"/>
    </source>
</evidence>
<evidence type="ECO:0000256" key="2">
    <source>
        <dbReference type="ARBA" id="ARBA00022771"/>
    </source>
</evidence>
<dbReference type="InterPro" id="IPR001965">
    <property type="entry name" value="Znf_PHD"/>
</dbReference>
<dbReference type="Pfam" id="PF05380">
    <property type="entry name" value="Peptidase_A17"/>
    <property type="match status" value="1"/>
</dbReference>
<feature type="coiled-coil region" evidence="5">
    <location>
        <begin position="113"/>
        <end position="178"/>
    </location>
</feature>
<feature type="region of interest" description="Disordered" evidence="6">
    <location>
        <begin position="60"/>
        <end position="90"/>
    </location>
</feature>
<dbReference type="PANTHER" id="PTHR47331">
    <property type="entry name" value="PHD-TYPE DOMAIN-CONTAINING PROTEIN"/>
    <property type="match status" value="1"/>
</dbReference>
<evidence type="ECO:0000256" key="4">
    <source>
        <dbReference type="PROSITE-ProRule" id="PRU00146"/>
    </source>
</evidence>
<dbReference type="InterPro" id="IPR011011">
    <property type="entry name" value="Znf_FYVE_PHD"/>
</dbReference>
<dbReference type="InterPro" id="IPR008042">
    <property type="entry name" value="Retrotrans_Pao"/>
</dbReference>
<reference evidence="8" key="2">
    <citation type="submission" date="2025-05" db="UniProtKB">
        <authorList>
            <consortium name="EnsemblMetazoa"/>
        </authorList>
    </citation>
    <scope>IDENTIFICATION</scope>
    <source>
        <strain evidence="8">Foshan</strain>
    </source>
</reference>
<keyword evidence="5" id="KW-0175">Coiled coil</keyword>
<dbReference type="EnsemblMetazoa" id="AALFPA23_002139.R1811">
    <property type="protein sequence ID" value="AALFPA23_002139.P1811"/>
    <property type="gene ID" value="AALFPA23_002139"/>
</dbReference>
<accession>A0ABM1XRG8</accession>
<dbReference type="SUPFAM" id="SSF56672">
    <property type="entry name" value="DNA/RNA polymerases"/>
    <property type="match status" value="1"/>
</dbReference>
<name>A0ABM1XRG8_AEDAL</name>
<dbReference type="SMART" id="SM00249">
    <property type="entry name" value="PHD"/>
    <property type="match status" value="1"/>
</dbReference>
<dbReference type="Gene3D" id="3.30.40.10">
    <property type="entry name" value="Zinc/RING finger domain, C3HC4 (zinc finger)"/>
    <property type="match status" value="1"/>
</dbReference>
<proteinExistence type="predicted"/>
<dbReference type="InterPro" id="IPR019787">
    <property type="entry name" value="Znf_PHD-finger"/>
</dbReference>
<dbReference type="Proteomes" id="UP000069940">
    <property type="component" value="Unassembled WGS sequence"/>
</dbReference>
<evidence type="ECO:0000259" key="7">
    <source>
        <dbReference type="PROSITE" id="PS50016"/>
    </source>
</evidence>
<dbReference type="Gene3D" id="3.30.420.10">
    <property type="entry name" value="Ribonuclease H-like superfamily/Ribonuclease H"/>
    <property type="match status" value="1"/>
</dbReference>
<evidence type="ECO:0000256" key="1">
    <source>
        <dbReference type="ARBA" id="ARBA00022723"/>
    </source>
</evidence>
<evidence type="ECO:0000313" key="9">
    <source>
        <dbReference type="Proteomes" id="UP000069940"/>
    </source>
</evidence>
<evidence type="ECO:0000256" key="3">
    <source>
        <dbReference type="ARBA" id="ARBA00022833"/>
    </source>
</evidence>
<reference evidence="9" key="1">
    <citation type="journal article" date="2015" name="Proc. Natl. Acad. Sci. U.S.A.">
        <title>Genome sequence of the Asian Tiger mosquito, Aedes albopictus, reveals insights into its biology, genetics, and evolution.</title>
        <authorList>
            <person name="Chen X.G."/>
            <person name="Jiang X."/>
            <person name="Gu J."/>
            <person name="Xu M."/>
            <person name="Wu Y."/>
            <person name="Deng Y."/>
            <person name="Zhang C."/>
            <person name="Bonizzoni M."/>
            <person name="Dermauw W."/>
            <person name="Vontas J."/>
            <person name="Armbruster P."/>
            <person name="Huang X."/>
            <person name="Yang Y."/>
            <person name="Zhang H."/>
            <person name="He W."/>
            <person name="Peng H."/>
            <person name="Liu Y."/>
            <person name="Wu K."/>
            <person name="Chen J."/>
            <person name="Lirakis M."/>
            <person name="Topalis P."/>
            <person name="Van Leeuwen T."/>
            <person name="Hall A.B."/>
            <person name="Jiang X."/>
            <person name="Thorpe C."/>
            <person name="Mueller R.L."/>
            <person name="Sun C."/>
            <person name="Waterhouse R.M."/>
            <person name="Yan G."/>
            <person name="Tu Z.J."/>
            <person name="Fang X."/>
            <person name="James A.A."/>
        </authorList>
    </citation>
    <scope>NUCLEOTIDE SEQUENCE [LARGE SCALE GENOMIC DNA]</scope>
    <source>
        <strain evidence="9">Foshan</strain>
    </source>
</reference>
<dbReference type="SUPFAM" id="SSF53098">
    <property type="entry name" value="Ribonuclease H-like"/>
    <property type="match status" value="1"/>
</dbReference>
<dbReference type="PROSITE" id="PS01359">
    <property type="entry name" value="ZF_PHD_1"/>
    <property type="match status" value="1"/>
</dbReference>
<dbReference type="InterPro" id="IPR012337">
    <property type="entry name" value="RNaseH-like_sf"/>
</dbReference>
<evidence type="ECO:0000256" key="6">
    <source>
        <dbReference type="SAM" id="MobiDB-lite"/>
    </source>
</evidence>